<evidence type="ECO:0000259" key="12">
    <source>
        <dbReference type="Pfam" id="PF12019"/>
    </source>
</evidence>
<keyword evidence="4" id="KW-0488">Methylation</keyword>
<feature type="transmembrane region" description="Helical" evidence="11">
    <location>
        <begin position="7"/>
        <end position="31"/>
    </location>
</feature>
<proteinExistence type="inferred from homology"/>
<dbReference type="InterPro" id="IPR012902">
    <property type="entry name" value="N_methyl_site"/>
</dbReference>
<evidence type="ECO:0000256" key="8">
    <source>
        <dbReference type="ARBA" id="ARBA00023136"/>
    </source>
</evidence>
<keyword evidence="8 11" id="KW-0472">Membrane</keyword>
<comment type="similarity">
    <text evidence="9">Belongs to the GSP H family.</text>
</comment>
<evidence type="ECO:0000256" key="10">
    <source>
        <dbReference type="ARBA" id="ARBA00030775"/>
    </source>
</evidence>
<dbReference type="InterPro" id="IPR045584">
    <property type="entry name" value="Pilin-like"/>
</dbReference>
<evidence type="ECO:0000256" key="5">
    <source>
        <dbReference type="ARBA" id="ARBA00022519"/>
    </source>
</evidence>
<evidence type="ECO:0000256" key="1">
    <source>
        <dbReference type="ARBA" id="ARBA00004377"/>
    </source>
</evidence>
<keyword evidence="6 11" id="KW-0812">Transmembrane</keyword>
<sequence>MLSSSRGFALIEALVVLGLIGILLTIGYPYYQVFMQNASYRSAAREVASVMRQARAEAATRNREHRVEIDLKGSDQRYRYRLSRGDRSRNSSAWMPSEDEAKGWNFLSPLIAIDVVNADQCRKENGILYLNFFPDGTASCTAEIHIENRAGERRFLVQLTSRATGHVTVGR</sequence>
<evidence type="ECO:0000256" key="2">
    <source>
        <dbReference type="ARBA" id="ARBA00021549"/>
    </source>
</evidence>
<gene>
    <name evidence="13" type="ORF">L9S41_18050</name>
</gene>
<feature type="domain" description="General secretion pathway GspH" evidence="12">
    <location>
        <begin position="43"/>
        <end position="158"/>
    </location>
</feature>
<evidence type="ECO:0000256" key="4">
    <source>
        <dbReference type="ARBA" id="ARBA00022481"/>
    </source>
</evidence>
<dbReference type="Pfam" id="PF07963">
    <property type="entry name" value="N_methyl"/>
    <property type="match status" value="1"/>
</dbReference>
<dbReference type="RefSeq" id="WP_260747913.1">
    <property type="nucleotide sequence ID" value="NZ_CP092109.1"/>
</dbReference>
<reference evidence="13" key="1">
    <citation type="journal article" date="2022" name="Environ. Microbiol.">
        <title>Geoalkalibacter halelectricus SAP #1 sp. nov. possessing extracellular electron transfer and mineral#reducing capabilities from a haloalkaline environment.</title>
        <authorList>
            <person name="Yadav S."/>
            <person name="Singh R."/>
            <person name="Sundharam S.S."/>
            <person name="Chaudhary S."/>
            <person name="Krishnamurthi S."/>
            <person name="Patil S.A."/>
        </authorList>
    </citation>
    <scope>NUCLEOTIDE SEQUENCE</scope>
    <source>
        <strain evidence="13">SAP-1</strain>
    </source>
</reference>
<evidence type="ECO:0000256" key="11">
    <source>
        <dbReference type="SAM" id="Phobius"/>
    </source>
</evidence>
<dbReference type="SUPFAM" id="SSF54523">
    <property type="entry name" value="Pili subunits"/>
    <property type="match status" value="1"/>
</dbReference>
<comment type="subcellular location">
    <subcellularLocation>
        <location evidence="1">Cell inner membrane</location>
        <topology evidence="1">Single-pass membrane protein</topology>
    </subcellularLocation>
</comment>
<name>A0ABY5ZKB2_9BACT</name>
<evidence type="ECO:0000256" key="9">
    <source>
        <dbReference type="ARBA" id="ARBA00025772"/>
    </source>
</evidence>
<evidence type="ECO:0000256" key="7">
    <source>
        <dbReference type="ARBA" id="ARBA00022989"/>
    </source>
</evidence>
<dbReference type="Gene3D" id="3.30.700.10">
    <property type="entry name" value="Glycoprotein, Type 4 Pilin"/>
    <property type="match status" value="1"/>
</dbReference>
<dbReference type="Pfam" id="PF12019">
    <property type="entry name" value="GspH"/>
    <property type="match status" value="1"/>
</dbReference>
<keyword evidence="14" id="KW-1185">Reference proteome</keyword>
<organism evidence="13 14">
    <name type="scientific">Geoalkalibacter halelectricus</name>
    <dbReference type="NCBI Taxonomy" id="2847045"/>
    <lineage>
        <taxon>Bacteria</taxon>
        <taxon>Pseudomonadati</taxon>
        <taxon>Thermodesulfobacteriota</taxon>
        <taxon>Desulfuromonadia</taxon>
        <taxon>Desulfuromonadales</taxon>
        <taxon>Geoalkalibacteraceae</taxon>
        <taxon>Geoalkalibacter</taxon>
    </lineage>
</organism>
<evidence type="ECO:0000256" key="3">
    <source>
        <dbReference type="ARBA" id="ARBA00022475"/>
    </source>
</evidence>
<keyword evidence="7 11" id="KW-1133">Transmembrane helix</keyword>
<dbReference type="Proteomes" id="UP001060414">
    <property type="component" value="Chromosome"/>
</dbReference>
<keyword evidence="5" id="KW-0997">Cell inner membrane</keyword>
<keyword evidence="3" id="KW-1003">Cell membrane</keyword>
<evidence type="ECO:0000313" key="13">
    <source>
        <dbReference type="EMBL" id="UWZ79561.1"/>
    </source>
</evidence>
<dbReference type="EMBL" id="CP092109">
    <property type="protein sequence ID" value="UWZ79561.1"/>
    <property type="molecule type" value="Genomic_DNA"/>
</dbReference>
<protein>
    <recommendedName>
        <fullName evidence="2">Type II secretion system protein H</fullName>
    </recommendedName>
    <alternativeName>
        <fullName evidence="10">General secretion pathway protein H</fullName>
    </alternativeName>
</protein>
<dbReference type="NCBIfam" id="TIGR02532">
    <property type="entry name" value="IV_pilin_GFxxxE"/>
    <property type="match status" value="1"/>
</dbReference>
<dbReference type="InterPro" id="IPR022346">
    <property type="entry name" value="T2SS_GspH"/>
</dbReference>
<evidence type="ECO:0000256" key="6">
    <source>
        <dbReference type="ARBA" id="ARBA00022692"/>
    </source>
</evidence>
<accession>A0ABY5ZKB2</accession>
<evidence type="ECO:0000313" key="14">
    <source>
        <dbReference type="Proteomes" id="UP001060414"/>
    </source>
</evidence>